<dbReference type="Proteomes" id="UP000305541">
    <property type="component" value="Unassembled WGS sequence"/>
</dbReference>
<name>A0A5R9BRQ1_9LACO</name>
<evidence type="ECO:0000313" key="2">
    <source>
        <dbReference type="EMBL" id="TLQ03287.1"/>
    </source>
</evidence>
<keyword evidence="1" id="KW-0175">Coiled coil</keyword>
<organism evidence="2 3">
    <name type="scientific">Pediococcus stilesii</name>
    <dbReference type="NCBI Taxonomy" id="331679"/>
    <lineage>
        <taxon>Bacteria</taxon>
        <taxon>Bacillati</taxon>
        <taxon>Bacillota</taxon>
        <taxon>Bacilli</taxon>
        <taxon>Lactobacillales</taxon>
        <taxon>Lactobacillaceae</taxon>
        <taxon>Pediococcus</taxon>
    </lineage>
</organism>
<dbReference type="AlphaFoldDB" id="A0A5R9BRQ1"/>
<protein>
    <submittedName>
        <fullName evidence="2">Uncharacterized protein</fullName>
    </submittedName>
</protein>
<reference evidence="2 3" key="1">
    <citation type="submission" date="2019-05" db="EMBL/GenBank/DDBJ databases">
        <title>The metagenome of a microbial culture collection derived from dairy environment covers the genomic content of the human microbiome.</title>
        <authorList>
            <person name="Roder T."/>
            <person name="Wuthrich D."/>
            <person name="Sattari Z."/>
            <person name="Von Ah U."/>
            <person name="Bar C."/>
            <person name="Ronchi F."/>
            <person name="Macpherson A.J."/>
            <person name="Ganal-Vonarburg S.C."/>
            <person name="Bruggmann R."/>
            <person name="Vergeres G."/>
        </authorList>
    </citation>
    <scope>NUCLEOTIDE SEQUENCE [LARGE SCALE GENOMIC DNA]</scope>
    <source>
        <strain evidence="2 3">FAM 18815</strain>
    </source>
</reference>
<evidence type="ECO:0000256" key="1">
    <source>
        <dbReference type="SAM" id="Coils"/>
    </source>
</evidence>
<gene>
    <name evidence="2" type="ORF">FEZ51_10075</name>
</gene>
<proteinExistence type="predicted"/>
<sequence>MKLDDFYQIQDVKSRLSELENQIVATMQGNIDEAKEFVENNEFDPEYEDSEESTAKALAKETITDPEDVFGLDSTYYDGQTFILGEEDKYVELKEELESLEDDAEKIIGIYNHIVNMGYHVKEIDHSTKSLSTYLLLPIDELNDFMKDYDGPADDSEFEKDDSNEYFGVRIADHSSGTHFIKSVGMSVSYPNNYINIDFHDFF</sequence>
<feature type="coiled-coil region" evidence="1">
    <location>
        <begin position="83"/>
        <end position="110"/>
    </location>
</feature>
<dbReference type="EMBL" id="VBTH01000030">
    <property type="protein sequence ID" value="TLQ03287.1"/>
    <property type="molecule type" value="Genomic_DNA"/>
</dbReference>
<comment type="caution">
    <text evidence="2">The sequence shown here is derived from an EMBL/GenBank/DDBJ whole genome shotgun (WGS) entry which is preliminary data.</text>
</comment>
<accession>A0A5R9BRQ1</accession>
<dbReference type="RefSeq" id="WP_138474961.1">
    <property type="nucleotide sequence ID" value="NZ_VBTH01000030.1"/>
</dbReference>
<evidence type="ECO:0000313" key="3">
    <source>
        <dbReference type="Proteomes" id="UP000305541"/>
    </source>
</evidence>